<organism evidence="3 4">
    <name type="scientific">Kitasatospora arboriphila</name>
    <dbReference type="NCBI Taxonomy" id="258052"/>
    <lineage>
        <taxon>Bacteria</taxon>
        <taxon>Bacillati</taxon>
        <taxon>Actinomycetota</taxon>
        <taxon>Actinomycetes</taxon>
        <taxon>Kitasatosporales</taxon>
        <taxon>Streptomycetaceae</taxon>
        <taxon>Kitasatospora</taxon>
    </lineage>
</organism>
<dbReference type="EMBL" id="BAAALD010000146">
    <property type="protein sequence ID" value="GAA1124673.1"/>
    <property type="molecule type" value="Genomic_DNA"/>
</dbReference>
<protein>
    <recommendedName>
        <fullName evidence="2">SGNH hydrolase-type esterase domain-containing protein</fullName>
    </recommendedName>
</protein>
<comment type="caution">
    <text evidence="3">The sequence shown here is derived from an EMBL/GenBank/DDBJ whole genome shotgun (WGS) entry which is preliminary data.</text>
</comment>
<evidence type="ECO:0000256" key="1">
    <source>
        <dbReference type="SAM" id="SignalP"/>
    </source>
</evidence>
<keyword evidence="4" id="KW-1185">Reference proteome</keyword>
<reference evidence="3 4" key="1">
    <citation type="journal article" date="2019" name="Int. J. Syst. Evol. Microbiol.">
        <title>The Global Catalogue of Microorganisms (GCM) 10K type strain sequencing project: providing services to taxonomists for standard genome sequencing and annotation.</title>
        <authorList>
            <consortium name="The Broad Institute Genomics Platform"/>
            <consortium name="The Broad Institute Genome Sequencing Center for Infectious Disease"/>
            <person name="Wu L."/>
            <person name="Ma J."/>
        </authorList>
    </citation>
    <scope>NUCLEOTIDE SEQUENCE [LARGE SCALE GENOMIC DNA]</scope>
    <source>
        <strain evidence="3 4">JCM 13002</strain>
    </source>
</reference>
<proteinExistence type="predicted"/>
<name>A0ABN1U6L9_9ACTN</name>
<dbReference type="Gene3D" id="3.40.50.1110">
    <property type="entry name" value="SGNH hydrolase"/>
    <property type="match status" value="1"/>
</dbReference>
<sequence length="295" mass="30792">MRTPLPGGVRLAVAAALFAASALGLTAAPAAAAEHRPGPADVPRRYLALGDSLAAGYQTTPDGGRVVGRGYAQDIARVLGERAAARHRPFDFTDLGCPGETTGTMANGGCPWPHPWTDSQLAAAERFLREHRKDRVLVTIDIGANDVNRCASGGTIDLPCALQGIATAGRGLSDILGRLRAAAGPHTRIVGMNLYDPFLAAWLTGEQGRATAAMSLPLSHALNAAIGIADAAHGVPTADVARAFDTDELRPVPFNGAQVPLNVARIMQWTNMARGDIHANDAGYQVIADTFLAKL</sequence>
<dbReference type="Proteomes" id="UP001499987">
    <property type="component" value="Unassembled WGS sequence"/>
</dbReference>
<dbReference type="RefSeq" id="WP_344628189.1">
    <property type="nucleotide sequence ID" value="NZ_BAAALD010000146.1"/>
</dbReference>
<dbReference type="CDD" id="cd00229">
    <property type="entry name" value="SGNH_hydrolase"/>
    <property type="match status" value="1"/>
</dbReference>
<gene>
    <name evidence="3" type="ORF">GCM10009663_74450</name>
</gene>
<dbReference type="PANTHER" id="PTHR30383">
    <property type="entry name" value="THIOESTERASE 1/PROTEASE 1/LYSOPHOSPHOLIPASE L1"/>
    <property type="match status" value="1"/>
</dbReference>
<dbReference type="PANTHER" id="PTHR30383:SF5">
    <property type="entry name" value="SGNH HYDROLASE-TYPE ESTERASE DOMAIN-CONTAINING PROTEIN"/>
    <property type="match status" value="1"/>
</dbReference>
<dbReference type="InterPro" id="IPR051532">
    <property type="entry name" value="Ester_Hydrolysis_Enzymes"/>
</dbReference>
<evidence type="ECO:0000313" key="3">
    <source>
        <dbReference type="EMBL" id="GAA1124673.1"/>
    </source>
</evidence>
<dbReference type="InterPro" id="IPR013830">
    <property type="entry name" value="SGNH_hydro"/>
</dbReference>
<feature type="domain" description="SGNH hydrolase-type esterase" evidence="2">
    <location>
        <begin position="48"/>
        <end position="286"/>
    </location>
</feature>
<feature type="chain" id="PRO_5045673062" description="SGNH hydrolase-type esterase domain-containing protein" evidence="1">
    <location>
        <begin position="33"/>
        <end position="295"/>
    </location>
</feature>
<dbReference type="SUPFAM" id="SSF52266">
    <property type="entry name" value="SGNH hydrolase"/>
    <property type="match status" value="1"/>
</dbReference>
<dbReference type="Pfam" id="PF13472">
    <property type="entry name" value="Lipase_GDSL_2"/>
    <property type="match status" value="1"/>
</dbReference>
<evidence type="ECO:0000259" key="2">
    <source>
        <dbReference type="Pfam" id="PF13472"/>
    </source>
</evidence>
<feature type="signal peptide" evidence="1">
    <location>
        <begin position="1"/>
        <end position="32"/>
    </location>
</feature>
<accession>A0ABN1U6L9</accession>
<evidence type="ECO:0000313" key="4">
    <source>
        <dbReference type="Proteomes" id="UP001499987"/>
    </source>
</evidence>
<keyword evidence="1" id="KW-0732">Signal</keyword>
<dbReference type="InterPro" id="IPR036514">
    <property type="entry name" value="SGNH_hydro_sf"/>
</dbReference>